<comment type="caution">
    <text evidence="1">The sequence shown here is derived from an EMBL/GenBank/DDBJ whole genome shotgun (WGS) entry which is preliminary data.</text>
</comment>
<accession>A0A0F9JF77</accession>
<organism evidence="1">
    <name type="scientific">marine sediment metagenome</name>
    <dbReference type="NCBI Taxonomy" id="412755"/>
    <lineage>
        <taxon>unclassified sequences</taxon>
        <taxon>metagenomes</taxon>
        <taxon>ecological metagenomes</taxon>
    </lineage>
</organism>
<reference evidence="1" key="1">
    <citation type="journal article" date="2015" name="Nature">
        <title>Complex archaea that bridge the gap between prokaryotes and eukaryotes.</title>
        <authorList>
            <person name="Spang A."/>
            <person name="Saw J.H."/>
            <person name="Jorgensen S.L."/>
            <person name="Zaremba-Niedzwiedzka K."/>
            <person name="Martijn J."/>
            <person name="Lind A.E."/>
            <person name="van Eijk R."/>
            <person name="Schleper C."/>
            <person name="Guy L."/>
            <person name="Ettema T.J."/>
        </authorList>
    </citation>
    <scope>NUCLEOTIDE SEQUENCE</scope>
</reference>
<proteinExistence type="predicted"/>
<dbReference type="AlphaFoldDB" id="A0A0F9JF77"/>
<dbReference type="EMBL" id="LAZR01010161">
    <property type="protein sequence ID" value="KKM68474.1"/>
    <property type="molecule type" value="Genomic_DNA"/>
</dbReference>
<name>A0A0F9JF77_9ZZZZ</name>
<sequence length="53" mass="6206">MTKIEYEMKPVEAKHEKITTSIFDPIIDEFIKSENKLVEITVENRSPSYMKSS</sequence>
<protein>
    <submittedName>
        <fullName evidence="1">Uncharacterized protein</fullName>
    </submittedName>
</protein>
<evidence type="ECO:0000313" key="1">
    <source>
        <dbReference type="EMBL" id="KKM68474.1"/>
    </source>
</evidence>
<gene>
    <name evidence="1" type="ORF">LCGC14_1460550</name>
</gene>